<dbReference type="Gene3D" id="1.10.3210.10">
    <property type="entry name" value="Hypothetical protein af1432"/>
    <property type="match status" value="1"/>
</dbReference>
<protein>
    <submittedName>
        <fullName evidence="1">HD domain-containing protein</fullName>
    </submittedName>
</protein>
<evidence type="ECO:0000313" key="1">
    <source>
        <dbReference type="EMBL" id="SFJ96210.1"/>
    </source>
</evidence>
<dbReference type="SUPFAM" id="SSF109604">
    <property type="entry name" value="HD-domain/PDEase-like"/>
    <property type="match status" value="1"/>
</dbReference>
<dbReference type="PANTHER" id="PTHR46246:SF1">
    <property type="entry name" value="GUANOSINE-3',5'-BIS(DIPHOSPHATE) 3'-PYROPHOSPHOHYDROLASE MESH1"/>
    <property type="match status" value="1"/>
</dbReference>
<dbReference type="RefSeq" id="WP_091020009.1">
    <property type="nucleotide sequence ID" value="NZ_CP041745.1"/>
</dbReference>
<dbReference type="InterPro" id="IPR052194">
    <property type="entry name" value="MESH1"/>
</dbReference>
<proteinExistence type="predicted"/>
<dbReference type="OrthoDB" id="9802385at2"/>
<dbReference type="GO" id="GO:0008893">
    <property type="term" value="F:guanosine-3',5'-bis(diphosphate) 3'-diphosphatase activity"/>
    <property type="evidence" value="ECO:0007669"/>
    <property type="project" value="TreeGrafter"/>
</dbReference>
<dbReference type="EMBL" id="FOQU01000014">
    <property type="protein sequence ID" value="SFJ96210.1"/>
    <property type="molecule type" value="Genomic_DNA"/>
</dbReference>
<keyword evidence="2" id="KW-1185">Reference proteome</keyword>
<dbReference type="STRING" id="420953.SAMN05192543_11433"/>
<sequence length="187" mass="20215">MYPNNSALDPQLYPDSWIDAWRFAANVHQGQKVPGSDLPYVYHLGAVVMELLAAHAESPIDDINLAVVCGALHDTVEDHGIPTETLRQRFGAAVAAGVEALSKNRTLPKDKAMADSLERIRRQPAAVWCVKLADRIVNLAPPPSHWAAEKIAAYREEAGVILSTLGAAHAPLAARLNKKIALYPSGN</sequence>
<evidence type="ECO:0000313" key="2">
    <source>
        <dbReference type="Proteomes" id="UP000199548"/>
    </source>
</evidence>
<dbReference type="Pfam" id="PF13328">
    <property type="entry name" value="HD_4"/>
    <property type="match status" value="1"/>
</dbReference>
<dbReference type="AlphaFoldDB" id="A0A1I3VM21"/>
<organism evidence="1 2">
    <name type="scientific">Paraburkholderia megapolitana</name>
    <dbReference type="NCBI Taxonomy" id="420953"/>
    <lineage>
        <taxon>Bacteria</taxon>
        <taxon>Pseudomonadati</taxon>
        <taxon>Pseudomonadota</taxon>
        <taxon>Betaproteobacteria</taxon>
        <taxon>Burkholderiales</taxon>
        <taxon>Burkholderiaceae</taxon>
        <taxon>Paraburkholderia</taxon>
    </lineage>
</organism>
<dbReference type="PANTHER" id="PTHR46246">
    <property type="entry name" value="GUANOSINE-3',5'-BIS(DIPHOSPHATE) 3'-PYROPHOSPHOHYDROLASE MESH1"/>
    <property type="match status" value="1"/>
</dbReference>
<gene>
    <name evidence="1" type="ORF">SAMN05192543_11433</name>
</gene>
<accession>A0A1I3VM21</accession>
<name>A0A1I3VM21_9BURK</name>
<dbReference type="Proteomes" id="UP000199548">
    <property type="component" value="Unassembled WGS sequence"/>
</dbReference>
<reference evidence="1 2" key="1">
    <citation type="submission" date="2016-10" db="EMBL/GenBank/DDBJ databases">
        <authorList>
            <person name="de Groot N.N."/>
        </authorList>
    </citation>
    <scope>NUCLEOTIDE SEQUENCE [LARGE SCALE GENOMIC DNA]</scope>
    <source>
        <strain evidence="1 2">LMG 23650</strain>
    </source>
</reference>